<keyword evidence="4" id="KW-0067">ATP-binding</keyword>
<proteinExistence type="inferred from homology"/>
<dbReference type="PROSITE" id="PS01076">
    <property type="entry name" value="ACETATE_KINASE_2"/>
    <property type="match status" value="1"/>
</dbReference>
<dbReference type="GO" id="GO:0008776">
    <property type="term" value="F:acetate kinase activity"/>
    <property type="evidence" value="ECO:0007669"/>
    <property type="project" value="UniProtKB-EC"/>
</dbReference>
<dbReference type="Gene3D" id="3.30.420.40">
    <property type="match status" value="2"/>
</dbReference>
<evidence type="ECO:0000256" key="2">
    <source>
        <dbReference type="ARBA" id="ARBA00022741"/>
    </source>
</evidence>
<gene>
    <name evidence="5" type="ORF">MNB_SM-6-324</name>
</gene>
<dbReference type="GO" id="GO:0006083">
    <property type="term" value="P:acetate metabolic process"/>
    <property type="evidence" value="ECO:0007669"/>
    <property type="project" value="TreeGrafter"/>
</dbReference>
<dbReference type="CDD" id="cd24010">
    <property type="entry name" value="ASKHA_NBD_AcK_PK"/>
    <property type="match status" value="1"/>
</dbReference>
<dbReference type="InterPro" id="IPR043129">
    <property type="entry name" value="ATPase_NBD"/>
</dbReference>
<evidence type="ECO:0000256" key="4">
    <source>
        <dbReference type="ARBA" id="ARBA00022840"/>
    </source>
</evidence>
<keyword evidence="1 5" id="KW-0808">Transferase</keyword>
<keyword evidence="2" id="KW-0547">Nucleotide-binding</keyword>
<evidence type="ECO:0000313" key="5">
    <source>
        <dbReference type="EMBL" id="SFV59892.1"/>
    </source>
</evidence>
<dbReference type="AlphaFoldDB" id="A0A1W1C2G3"/>
<dbReference type="NCBIfam" id="TIGR00016">
    <property type="entry name" value="ackA"/>
    <property type="match status" value="1"/>
</dbReference>
<dbReference type="EC" id="2.7.2.1" evidence="5"/>
<dbReference type="EMBL" id="FPHK01000043">
    <property type="protein sequence ID" value="SFV59892.1"/>
    <property type="molecule type" value="Genomic_DNA"/>
</dbReference>
<name>A0A1W1C2G3_9ZZZZ</name>
<dbReference type="GO" id="GO:0005524">
    <property type="term" value="F:ATP binding"/>
    <property type="evidence" value="ECO:0007669"/>
    <property type="project" value="UniProtKB-KW"/>
</dbReference>
<reference evidence="5" key="1">
    <citation type="submission" date="2016-10" db="EMBL/GenBank/DDBJ databases">
        <authorList>
            <person name="de Groot N.N."/>
        </authorList>
    </citation>
    <scope>NUCLEOTIDE SEQUENCE</scope>
</reference>
<dbReference type="PRINTS" id="PR00471">
    <property type="entry name" value="ACETATEKNASE"/>
</dbReference>
<dbReference type="Pfam" id="PF00871">
    <property type="entry name" value="Acetate_kinase"/>
    <property type="match status" value="1"/>
</dbReference>
<dbReference type="InterPro" id="IPR004372">
    <property type="entry name" value="Ac/propionate_kinase"/>
</dbReference>
<sequence length="348" mass="37929">MKIAVINAGSSSLKCKLFVMPAGELLAEKEIQKIGESTSAISSHAEAFEALGIDFSEVDVVGHRVVHGGEKLQQSVLIDAAVIETIKMLIPLAPLHNPANLQGIEALQKKLPKMPQIAVFDTAFHATMPKEAYIYALPYKLYEEHALRRYGFHGTSHSYLTKEAAKILGKSVESVNLITLHLGNGASACAVKNGKSIDTSMGFTPLEGLVMGTRSGDIDPEIVLFLQRELGMNAEEVDIMLNKASGLKGICDANDLREILLREDDKAKLAVAVMVRRIQKYIGSYMVLLENVDAIVFSGGIGEHSASVREQVMNNSILKNIKSLVIPTNEELEIANECYRIGRVTQCL</sequence>
<dbReference type="InterPro" id="IPR023865">
    <property type="entry name" value="Aliphatic_acid_kinase_CS"/>
</dbReference>
<dbReference type="PANTHER" id="PTHR21060:SF15">
    <property type="entry name" value="ACETATE KINASE-RELATED"/>
    <property type="match status" value="1"/>
</dbReference>
<dbReference type="SUPFAM" id="SSF53067">
    <property type="entry name" value="Actin-like ATPase domain"/>
    <property type="match status" value="2"/>
</dbReference>
<keyword evidence="3 5" id="KW-0418">Kinase</keyword>
<dbReference type="PANTHER" id="PTHR21060">
    <property type="entry name" value="ACETATE KINASE"/>
    <property type="match status" value="1"/>
</dbReference>
<evidence type="ECO:0000256" key="1">
    <source>
        <dbReference type="ARBA" id="ARBA00022679"/>
    </source>
</evidence>
<protein>
    <submittedName>
        <fullName evidence="5">Acetate kinase</fullName>
        <ecNumber evidence="5">2.7.2.1</ecNumber>
    </submittedName>
</protein>
<organism evidence="5">
    <name type="scientific">hydrothermal vent metagenome</name>
    <dbReference type="NCBI Taxonomy" id="652676"/>
    <lineage>
        <taxon>unclassified sequences</taxon>
        <taxon>metagenomes</taxon>
        <taxon>ecological metagenomes</taxon>
    </lineage>
</organism>
<evidence type="ECO:0000256" key="3">
    <source>
        <dbReference type="ARBA" id="ARBA00022777"/>
    </source>
</evidence>
<dbReference type="HAMAP" id="MF_00020">
    <property type="entry name" value="Acetate_kinase"/>
    <property type="match status" value="1"/>
</dbReference>
<accession>A0A1W1C2G3</accession>
<dbReference type="InterPro" id="IPR000890">
    <property type="entry name" value="Aliphatic_acid_kin_short-chain"/>
</dbReference>